<gene>
    <name evidence="1" type="ORF">AMST5_02147</name>
</gene>
<sequence>MGFWDFLGRRRNRPSETRPALAALAEDICANLRGLGLFVDARPHGTGFVEIRASTSRRLITTPGGTEASGVALLLAGKYDPPALVFEQINSIQPGLGRRMVAAIMAGLRAHPGVLACVKVNDLSPFQPDGRRWWEHVADGYADLRWRITHDPDEAHWPARSDDFQRKSDRLRLLAREFGHDPESVTLIPVRKSFDYLGQRFESEGEATPEGRVTIYYDPAMSDARLGCCLAHELQHLRYFAVREAYRAEPPDGPLHRRFARFTPELLAAQRGISPYSNEHWDAWKGAGPPRLFSDELADGGSEPINETIAEVAKALYNWGPDVRLDPVWRELQAAINAEYARLASELDAHAPQ</sequence>
<organism evidence="1">
    <name type="scientific">freshwater sediment metagenome</name>
    <dbReference type="NCBI Taxonomy" id="556182"/>
    <lineage>
        <taxon>unclassified sequences</taxon>
        <taxon>metagenomes</taxon>
        <taxon>ecological metagenomes</taxon>
    </lineage>
</organism>
<accession>A0AA48M281</accession>
<name>A0AA48M281_9ZZZZ</name>
<dbReference type="AlphaFoldDB" id="A0AA48M281"/>
<proteinExistence type="predicted"/>
<reference evidence="1" key="1">
    <citation type="submission" date="2023-07" db="EMBL/GenBank/DDBJ databases">
        <authorList>
            <person name="Pelsma A.J. K."/>
        </authorList>
    </citation>
    <scope>NUCLEOTIDE SEQUENCE</scope>
</reference>
<dbReference type="EMBL" id="OY288114">
    <property type="protein sequence ID" value="CAJ0869545.1"/>
    <property type="molecule type" value="Genomic_DNA"/>
</dbReference>
<protein>
    <submittedName>
        <fullName evidence="1">Uncharacterized protein</fullName>
    </submittedName>
</protein>
<evidence type="ECO:0000313" key="1">
    <source>
        <dbReference type="EMBL" id="CAJ0869545.1"/>
    </source>
</evidence>